<gene>
    <name evidence="8" type="ORF">MSPICULIGERA_LOCUS6861</name>
</gene>
<evidence type="ECO:0000256" key="6">
    <source>
        <dbReference type="SAM" id="Phobius"/>
    </source>
</evidence>
<evidence type="ECO:0000256" key="3">
    <source>
        <dbReference type="ARBA" id="ARBA00022692"/>
    </source>
</evidence>
<organism evidence="8 9">
    <name type="scientific">Mesorhabditis spiculigera</name>
    <dbReference type="NCBI Taxonomy" id="96644"/>
    <lineage>
        <taxon>Eukaryota</taxon>
        <taxon>Metazoa</taxon>
        <taxon>Ecdysozoa</taxon>
        <taxon>Nematoda</taxon>
        <taxon>Chromadorea</taxon>
        <taxon>Rhabditida</taxon>
        <taxon>Rhabditina</taxon>
        <taxon>Rhabditomorpha</taxon>
        <taxon>Rhabditoidea</taxon>
        <taxon>Rhabditidae</taxon>
        <taxon>Mesorhabditinae</taxon>
        <taxon>Mesorhabditis</taxon>
    </lineage>
</organism>
<feature type="transmembrane region" description="Helical" evidence="6">
    <location>
        <begin position="173"/>
        <end position="189"/>
    </location>
</feature>
<feature type="transmembrane region" description="Helical" evidence="6">
    <location>
        <begin position="23"/>
        <end position="48"/>
    </location>
</feature>
<keyword evidence="5 6" id="KW-0472">Membrane</keyword>
<evidence type="ECO:0000313" key="9">
    <source>
        <dbReference type="Proteomes" id="UP001177023"/>
    </source>
</evidence>
<sequence length="305" mass="33902">MSNSTTIASEKLKKPKTCVDKNFHALVIIVVVNLSNILLVVVKGAVAYSTGSFSIGHSTIESFGDVFVGALILVSRLQKKGSCFRKQKFPRGRASESLTNVIASVVMLVLACFNGLISFDNFFENRFDPRLEKEHLFVIAANILLKLFLYLICLWRNDVEQIKVLSKDQKTDILTNSTALVFALLTAYVNQIYDIFGAVIIFVLIIYNWLPILLVNSNKIQGIQASDWRVAAVKEALGQVDGCEILDFLLYHAGEGCVAEVRCAKKGATDIRGAITAKLVEIDWIRAVFVEIEDEKNVSLRDCTF</sequence>
<accession>A0AA36CH77</accession>
<feature type="transmembrane region" description="Helical" evidence="6">
    <location>
        <begin position="136"/>
        <end position="153"/>
    </location>
</feature>
<keyword evidence="9" id="KW-1185">Reference proteome</keyword>
<dbReference type="EMBL" id="CATQJA010001718">
    <property type="protein sequence ID" value="CAJ0568339.1"/>
    <property type="molecule type" value="Genomic_DNA"/>
</dbReference>
<evidence type="ECO:0000259" key="7">
    <source>
        <dbReference type="Pfam" id="PF01545"/>
    </source>
</evidence>
<dbReference type="SUPFAM" id="SSF161111">
    <property type="entry name" value="Cation efflux protein transmembrane domain-like"/>
    <property type="match status" value="1"/>
</dbReference>
<keyword evidence="3 6" id="KW-0812">Transmembrane</keyword>
<feature type="domain" description="Cation efflux protein transmembrane" evidence="7">
    <location>
        <begin position="31"/>
        <end position="214"/>
    </location>
</feature>
<dbReference type="Gene3D" id="1.20.1510.10">
    <property type="entry name" value="Cation efflux protein transmembrane domain"/>
    <property type="match status" value="1"/>
</dbReference>
<comment type="caution">
    <text evidence="8">The sequence shown here is derived from an EMBL/GenBank/DDBJ whole genome shotgun (WGS) entry which is preliminary data.</text>
</comment>
<comment type="subcellular location">
    <subcellularLocation>
        <location evidence="1">Membrane</location>
        <topology evidence="1">Multi-pass membrane protein</topology>
    </subcellularLocation>
</comment>
<keyword evidence="4 6" id="KW-1133">Transmembrane helix</keyword>
<evidence type="ECO:0000256" key="1">
    <source>
        <dbReference type="ARBA" id="ARBA00004141"/>
    </source>
</evidence>
<feature type="non-terminal residue" evidence="8">
    <location>
        <position position="1"/>
    </location>
</feature>
<feature type="transmembrane region" description="Helical" evidence="6">
    <location>
        <begin position="98"/>
        <end position="116"/>
    </location>
</feature>
<evidence type="ECO:0000256" key="4">
    <source>
        <dbReference type="ARBA" id="ARBA00022989"/>
    </source>
</evidence>
<evidence type="ECO:0000313" key="8">
    <source>
        <dbReference type="EMBL" id="CAJ0568339.1"/>
    </source>
</evidence>
<name>A0AA36CH77_9BILA</name>
<evidence type="ECO:0000256" key="5">
    <source>
        <dbReference type="ARBA" id="ARBA00023136"/>
    </source>
</evidence>
<dbReference type="Proteomes" id="UP001177023">
    <property type="component" value="Unassembled WGS sequence"/>
</dbReference>
<dbReference type="GO" id="GO:0008324">
    <property type="term" value="F:monoatomic cation transmembrane transporter activity"/>
    <property type="evidence" value="ECO:0007669"/>
    <property type="project" value="InterPro"/>
</dbReference>
<feature type="transmembrane region" description="Helical" evidence="6">
    <location>
        <begin position="195"/>
        <end position="215"/>
    </location>
</feature>
<dbReference type="PANTHER" id="PTHR43840">
    <property type="entry name" value="MITOCHONDRIAL METAL TRANSPORTER 1-RELATED"/>
    <property type="match status" value="1"/>
</dbReference>
<dbReference type="Pfam" id="PF01545">
    <property type="entry name" value="Cation_efflux"/>
    <property type="match status" value="1"/>
</dbReference>
<evidence type="ECO:0000256" key="2">
    <source>
        <dbReference type="ARBA" id="ARBA00022448"/>
    </source>
</evidence>
<proteinExistence type="predicted"/>
<reference evidence="8" key="1">
    <citation type="submission" date="2023-06" db="EMBL/GenBank/DDBJ databases">
        <authorList>
            <person name="Delattre M."/>
        </authorList>
    </citation>
    <scope>NUCLEOTIDE SEQUENCE</scope>
    <source>
        <strain evidence="8">AF72</strain>
    </source>
</reference>
<feature type="transmembrane region" description="Helical" evidence="6">
    <location>
        <begin position="60"/>
        <end position="77"/>
    </location>
</feature>
<dbReference type="InterPro" id="IPR058533">
    <property type="entry name" value="Cation_efflux_TM"/>
</dbReference>
<keyword evidence="2" id="KW-0813">Transport</keyword>
<dbReference type="InterPro" id="IPR027469">
    <property type="entry name" value="Cation_efflux_TMD_sf"/>
</dbReference>
<dbReference type="InterPro" id="IPR050291">
    <property type="entry name" value="CDF_Transporter"/>
</dbReference>
<protein>
    <recommendedName>
        <fullName evidence="7">Cation efflux protein transmembrane domain-containing protein</fullName>
    </recommendedName>
</protein>
<dbReference type="PANTHER" id="PTHR43840:SF1">
    <property type="entry name" value="ZT_DIMER DOMAIN-CONTAINING PROTEIN"/>
    <property type="match status" value="1"/>
</dbReference>
<dbReference type="GO" id="GO:0016020">
    <property type="term" value="C:membrane"/>
    <property type="evidence" value="ECO:0007669"/>
    <property type="project" value="UniProtKB-SubCell"/>
</dbReference>
<dbReference type="AlphaFoldDB" id="A0AA36CH77"/>